<evidence type="ECO:0000256" key="2">
    <source>
        <dbReference type="ARBA" id="ARBA00018672"/>
    </source>
</evidence>
<dbReference type="SUPFAM" id="SSF52172">
    <property type="entry name" value="CheY-like"/>
    <property type="match status" value="1"/>
</dbReference>
<evidence type="ECO:0000256" key="9">
    <source>
        <dbReference type="ARBA" id="ARBA00024867"/>
    </source>
</evidence>
<gene>
    <name evidence="13" type="ORF">C823_00943</name>
</gene>
<feature type="domain" description="Response regulatory" evidence="12">
    <location>
        <begin position="3"/>
        <end position="120"/>
    </location>
</feature>
<dbReference type="Pfam" id="PF00072">
    <property type="entry name" value="Response_reg"/>
    <property type="match status" value="1"/>
</dbReference>
<dbReference type="GO" id="GO:0043565">
    <property type="term" value="F:sequence-specific DNA binding"/>
    <property type="evidence" value="ECO:0007669"/>
    <property type="project" value="InterPro"/>
</dbReference>
<dbReference type="PATRIC" id="fig|1235802.3.peg.1014"/>
<dbReference type="eggNOG" id="COG4753">
    <property type="taxonomic scope" value="Bacteria"/>
</dbReference>
<dbReference type="PANTHER" id="PTHR42713">
    <property type="entry name" value="HISTIDINE KINASE-RELATED"/>
    <property type="match status" value="1"/>
</dbReference>
<dbReference type="GO" id="GO:0000160">
    <property type="term" value="P:phosphorelay signal transduction system"/>
    <property type="evidence" value="ECO:0007669"/>
    <property type="project" value="UniProtKB-KW"/>
</dbReference>
<reference evidence="13 14" key="1">
    <citation type="journal article" date="2014" name="Genome Announc.">
        <title>Draft genome sequences of the altered schaedler flora, a defined bacterial community from gnotobiotic mice.</title>
        <authorList>
            <person name="Wannemuehler M.J."/>
            <person name="Overstreet A.M."/>
            <person name="Ward D.V."/>
            <person name="Phillips G.J."/>
        </authorList>
    </citation>
    <scope>NUCLEOTIDE SEQUENCE [LARGE SCALE GENOMIC DNA]</scope>
    <source>
        <strain evidence="13 14">ASF492</strain>
    </source>
</reference>
<comment type="caution">
    <text evidence="13">The sequence shown here is derived from an EMBL/GenBank/DDBJ whole genome shotgun (WGS) entry which is preliminary data.</text>
</comment>
<dbReference type="eggNOG" id="COG2207">
    <property type="taxonomic scope" value="Bacteria"/>
</dbReference>
<organism evidence="13 14">
    <name type="scientific">Eubacterium plexicaudatum ASF492</name>
    <dbReference type="NCBI Taxonomy" id="1235802"/>
    <lineage>
        <taxon>Bacteria</taxon>
        <taxon>Bacillati</taxon>
        <taxon>Bacillota</taxon>
        <taxon>Clostridia</taxon>
        <taxon>Eubacteriales</taxon>
        <taxon>Eubacteriaceae</taxon>
        <taxon>Eubacterium</taxon>
    </lineage>
</organism>
<keyword evidence="14" id="KW-1185">Reference proteome</keyword>
<accession>N2B616</accession>
<dbReference type="Pfam" id="PF12833">
    <property type="entry name" value="HTH_18"/>
    <property type="match status" value="1"/>
</dbReference>
<keyword evidence="3" id="KW-0963">Cytoplasm</keyword>
<dbReference type="STRING" id="1235802.C823_00943"/>
<evidence type="ECO:0000256" key="6">
    <source>
        <dbReference type="ARBA" id="ARBA00023015"/>
    </source>
</evidence>
<dbReference type="InterPro" id="IPR001789">
    <property type="entry name" value="Sig_transdc_resp-reg_receiver"/>
</dbReference>
<dbReference type="OrthoDB" id="9794370at2"/>
<comment type="subcellular location">
    <subcellularLocation>
        <location evidence="1">Cytoplasm</location>
    </subcellularLocation>
</comment>
<evidence type="ECO:0000259" key="11">
    <source>
        <dbReference type="PROSITE" id="PS01124"/>
    </source>
</evidence>
<evidence type="ECO:0000256" key="3">
    <source>
        <dbReference type="ARBA" id="ARBA00022490"/>
    </source>
</evidence>
<dbReference type="GO" id="GO:0005737">
    <property type="term" value="C:cytoplasm"/>
    <property type="evidence" value="ECO:0007669"/>
    <property type="project" value="UniProtKB-SubCell"/>
</dbReference>
<dbReference type="SMART" id="SM00448">
    <property type="entry name" value="REC"/>
    <property type="match status" value="1"/>
</dbReference>
<evidence type="ECO:0000256" key="1">
    <source>
        <dbReference type="ARBA" id="ARBA00004496"/>
    </source>
</evidence>
<dbReference type="CDD" id="cd17536">
    <property type="entry name" value="REC_YesN-like"/>
    <property type="match status" value="1"/>
</dbReference>
<keyword evidence="4 10" id="KW-0597">Phosphoprotein</keyword>
<feature type="modified residue" description="4-aspartylphosphate" evidence="10">
    <location>
        <position position="55"/>
    </location>
</feature>
<dbReference type="Proteomes" id="UP000012589">
    <property type="component" value="Unassembled WGS sequence"/>
</dbReference>
<keyword evidence="7" id="KW-0238">DNA-binding</keyword>
<keyword evidence="8" id="KW-0804">Transcription</keyword>
<protein>
    <recommendedName>
        <fullName evidence="2">Stage 0 sporulation protein A homolog</fullName>
    </recommendedName>
</protein>
<dbReference type="InterPro" id="IPR051552">
    <property type="entry name" value="HptR"/>
</dbReference>
<dbReference type="InterPro" id="IPR009057">
    <property type="entry name" value="Homeodomain-like_sf"/>
</dbReference>
<dbReference type="Gene3D" id="3.40.50.2300">
    <property type="match status" value="1"/>
</dbReference>
<dbReference type="PROSITE" id="PS01124">
    <property type="entry name" value="HTH_ARAC_FAMILY_2"/>
    <property type="match status" value="1"/>
</dbReference>
<evidence type="ECO:0000313" key="14">
    <source>
        <dbReference type="Proteomes" id="UP000012589"/>
    </source>
</evidence>
<evidence type="ECO:0000256" key="8">
    <source>
        <dbReference type="ARBA" id="ARBA00023163"/>
    </source>
</evidence>
<dbReference type="HOGENOM" id="CLU_000445_5_0_9"/>
<dbReference type="InterPro" id="IPR018060">
    <property type="entry name" value="HTH_AraC"/>
</dbReference>
<keyword evidence="5" id="KW-0902">Two-component regulatory system</keyword>
<comment type="function">
    <text evidence="9">May play the central regulatory role in sporulation. It may be an element of the effector pathway responsible for the activation of sporulation genes in response to nutritional stress. Spo0A may act in concert with spo0H (a sigma factor) to control the expression of some genes that are critical to the sporulation process.</text>
</comment>
<feature type="domain" description="HTH araC/xylS-type" evidence="11">
    <location>
        <begin position="436"/>
        <end position="535"/>
    </location>
</feature>
<evidence type="ECO:0000256" key="10">
    <source>
        <dbReference type="PROSITE-ProRule" id="PRU00169"/>
    </source>
</evidence>
<dbReference type="EMBL" id="AQFT01000024">
    <property type="protein sequence ID" value="EMZ35871.1"/>
    <property type="molecule type" value="Genomic_DNA"/>
</dbReference>
<dbReference type="InterPro" id="IPR011006">
    <property type="entry name" value="CheY-like_superfamily"/>
</dbReference>
<evidence type="ECO:0000256" key="5">
    <source>
        <dbReference type="ARBA" id="ARBA00023012"/>
    </source>
</evidence>
<dbReference type="AlphaFoldDB" id="N2B616"/>
<keyword evidence="6" id="KW-0805">Transcription regulation</keyword>
<evidence type="ECO:0000256" key="7">
    <source>
        <dbReference type="ARBA" id="ARBA00023125"/>
    </source>
</evidence>
<evidence type="ECO:0000259" key="12">
    <source>
        <dbReference type="PROSITE" id="PS50110"/>
    </source>
</evidence>
<dbReference type="GO" id="GO:0003700">
    <property type="term" value="F:DNA-binding transcription factor activity"/>
    <property type="evidence" value="ECO:0007669"/>
    <property type="project" value="InterPro"/>
</dbReference>
<dbReference type="SUPFAM" id="SSF46689">
    <property type="entry name" value="Homeodomain-like"/>
    <property type="match status" value="2"/>
</dbReference>
<dbReference type="PROSITE" id="PS50110">
    <property type="entry name" value="RESPONSE_REGULATORY"/>
    <property type="match status" value="1"/>
</dbReference>
<evidence type="ECO:0000313" key="13">
    <source>
        <dbReference type="EMBL" id="EMZ35871.1"/>
    </source>
</evidence>
<proteinExistence type="predicted"/>
<dbReference type="SMART" id="SM00342">
    <property type="entry name" value="HTH_ARAC"/>
    <property type="match status" value="1"/>
</dbReference>
<dbReference type="Gene3D" id="1.10.10.60">
    <property type="entry name" value="Homeodomain-like"/>
    <property type="match status" value="2"/>
</dbReference>
<name>N2B616_9FIRM</name>
<sequence length="545" mass="63246">MIKIFLVEDEIIIREAIHKMIPWESYGFEFAGEAKDGEMALPAIRSIRPDVLITDIKMPFMDGLTLSRLVLKELPDTKIVIVSGYDEFEYARQAISLGVEQYLLKPVSKSAFIEVLEKIREKYEKEVEQKDYMEKFRKDIREYEKNTRRDFFEMLVSGKTGLTGIYEKAEQLQIDILAECYNLVLFSVASGEKQKEIVDVYTPELGNLLTNVDMCIREDEHYLLFRNQMFSYAVLVKALKSEITQRTENCVELLTQMFEQEKNGMEWFICHASPVDRLSLLPSCYKEAMKTFALRYLGYSHVISCEQPNRQKHTNVDLRTIDTDVVNPDMIRNFLCQALPEEVESFVSNYFHLIGDDVSKSQLFCQYILLNVYFSVISFIEGLGIDKTRFQEKIPDIQVENPGSPEQMRKNFTKILSCAIEMRDESTRGKYQSMIRTAVRFMEENYADESLNLNKVACAVNVSANHFSALFLQEMKQTFIEYLTGLRMRKAKELLRCTDMRSGEIALEVGYKDAHYFSFLFKKTQGCTPSAYRSRSRQSEKTVGN</sequence>
<evidence type="ECO:0000256" key="4">
    <source>
        <dbReference type="ARBA" id="ARBA00022553"/>
    </source>
</evidence>
<dbReference type="PANTHER" id="PTHR42713:SF3">
    <property type="entry name" value="TRANSCRIPTIONAL REGULATORY PROTEIN HPTR"/>
    <property type="match status" value="1"/>
</dbReference>